<dbReference type="PANTHER" id="PTHR33223">
    <property type="entry name" value="CCHC-TYPE DOMAIN-CONTAINING PROTEIN"/>
    <property type="match status" value="1"/>
</dbReference>
<accession>A0A834TIV4</accession>
<comment type="caution">
    <text evidence="3">The sequence shown here is derived from an EMBL/GenBank/DDBJ whole genome shotgun (WGS) entry which is preliminary data.</text>
</comment>
<protein>
    <submittedName>
        <fullName evidence="3">Putative retrotransposon gag domain-containing protein</fullName>
    </submittedName>
</protein>
<dbReference type="EMBL" id="JAAIUW010000007">
    <property type="protein sequence ID" value="KAF7822923.1"/>
    <property type="molecule type" value="Genomic_DNA"/>
</dbReference>
<dbReference type="Pfam" id="PF03732">
    <property type="entry name" value="Retrotrans_gag"/>
    <property type="match status" value="1"/>
</dbReference>
<dbReference type="PANTHER" id="PTHR33223:SF6">
    <property type="entry name" value="CCHC-TYPE DOMAIN-CONTAINING PROTEIN"/>
    <property type="match status" value="1"/>
</dbReference>
<evidence type="ECO:0000259" key="2">
    <source>
        <dbReference type="Pfam" id="PF03732"/>
    </source>
</evidence>
<dbReference type="Gene3D" id="2.30.240.10">
    <property type="entry name" value="At5g01610-like"/>
    <property type="match status" value="1"/>
</dbReference>
<feature type="domain" description="Retrotransposon gag" evidence="2">
    <location>
        <begin position="165"/>
        <end position="259"/>
    </location>
</feature>
<dbReference type="InterPro" id="IPR007493">
    <property type="entry name" value="DUF538"/>
</dbReference>
<dbReference type="SUPFAM" id="SSF141562">
    <property type="entry name" value="At5g01610-like"/>
    <property type="match status" value="1"/>
</dbReference>
<feature type="region of interest" description="Disordered" evidence="1">
    <location>
        <begin position="1"/>
        <end position="114"/>
    </location>
</feature>
<dbReference type="OrthoDB" id="686606at2759"/>
<evidence type="ECO:0000256" key="1">
    <source>
        <dbReference type="SAM" id="MobiDB-lite"/>
    </source>
</evidence>
<reference evidence="3" key="1">
    <citation type="submission" date="2020-09" db="EMBL/GenBank/DDBJ databases">
        <title>Genome-Enabled Discovery of Anthraquinone Biosynthesis in Senna tora.</title>
        <authorList>
            <person name="Kang S.-H."/>
            <person name="Pandey R.P."/>
            <person name="Lee C.-M."/>
            <person name="Sim J.-S."/>
            <person name="Jeong J.-T."/>
            <person name="Choi B.-S."/>
            <person name="Jung M."/>
            <person name="Ginzburg D."/>
            <person name="Zhao K."/>
            <person name="Won S.Y."/>
            <person name="Oh T.-J."/>
            <person name="Yu Y."/>
            <person name="Kim N.-H."/>
            <person name="Lee O.R."/>
            <person name="Lee T.-H."/>
            <person name="Bashyal P."/>
            <person name="Kim T.-S."/>
            <person name="Lee W.-H."/>
            <person name="Kawkins C."/>
            <person name="Kim C.-K."/>
            <person name="Kim J.S."/>
            <person name="Ahn B.O."/>
            <person name="Rhee S.Y."/>
            <person name="Sohng J.K."/>
        </authorList>
    </citation>
    <scope>NUCLEOTIDE SEQUENCE</scope>
    <source>
        <tissue evidence="3">Leaf</tissue>
    </source>
</reference>
<name>A0A834TIV4_9FABA</name>
<dbReference type="InterPro" id="IPR005162">
    <property type="entry name" value="Retrotrans_gag_dom"/>
</dbReference>
<keyword evidence="4" id="KW-1185">Reference proteome</keyword>
<feature type="compositionally biased region" description="Low complexity" evidence="1">
    <location>
        <begin position="79"/>
        <end position="92"/>
    </location>
</feature>
<organism evidence="3 4">
    <name type="scientific">Senna tora</name>
    <dbReference type="NCBI Taxonomy" id="362788"/>
    <lineage>
        <taxon>Eukaryota</taxon>
        <taxon>Viridiplantae</taxon>
        <taxon>Streptophyta</taxon>
        <taxon>Embryophyta</taxon>
        <taxon>Tracheophyta</taxon>
        <taxon>Spermatophyta</taxon>
        <taxon>Magnoliopsida</taxon>
        <taxon>eudicotyledons</taxon>
        <taxon>Gunneridae</taxon>
        <taxon>Pentapetalae</taxon>
        <taxon>rosids</taxon>
        <taxon>fabids</taxon>
        <taxon>Fabales</taxon>
        <taxon>Fabaceae</taxon>
        <taxon>Caesalpinioideae</taxon>
        <taxon>Cassia clade</taxon>
        <taxon>Senna</taxon>
    </lineage>
</organism>
<dbReference type="AlphaFoldDB" id="A0A834TIV4"/>
<feature type="compositionally biased region" description="Low complexity" evidence="1">
    <location>
        <begin position="100"/>
        <end position="111"/>
    </location>
</feature>
<sequence>MTRKHRHRPSPPSPEFSISSSPAASTSGNNNNNHPRRSILRDKKTDDGDDDYSDTSASQSLYDESQADEYEKHDDIESISDPSSSQKPTSQSHIPNQTNQIQPKPSSISPSNFLNLSQPTTPYIKIAPLPIFRGTPTECPITHMSRFTKACRANGASSSIDMMTRIFPVTLQEEALLWYDLNIEPYPNLSWDDIKSSFLQAYHRIELAEELRSELMRMNQGENESVRSYFLRLQWVLEKWPDHGLCEALLKGLFIDGLRTEFHEWILLQKPSSLNDALRLAFSYEQMRSIRMGKKGKVVEKCGFCEGSHEERECEVKEGMKVLWKQSKEKQGNEEEVKEFVRSKSMGGRRSVHDGKVEEGDGENEVKTNQCKCIKHQCSMKKLMRNEKEGAIVKKGHDDGIKMAVSLLQEFQLPEGLLPLADVIEVGFVKNTGYMWISQKKKVEHQFKMISKLVSYDTEITGYVSKKKIKKLKGVKAKELMLWPPVSEISVDESSNGKIHFKSLAGITKTFPVDAFAAGQ</sequence>
<evidence type="ECO:0000313" key="4">
    <source>
        <dbReference type="Proteomes" id="UP000634136"/>
    </source>
</evidence>
<gene>
    <name evidence="3" type="ORF">G2W53_021067</name>
</gene>
<dbReference type="Proteomes" id="UP000634136">
    <property type="component" value="Unassembled WGS sequence"/>
</dbReference>
<feature type="compositionally biased region" description="Low complexity" evidence="1">
    <location>
        <begin position="15"/>
        <end position="33"/>
    </location>
</feature>
<dbReference type="Pfam" id="PF04398">
    <property type="entry name" value="DUF538"/>
    <property type="match status" value="1"/>
</dbReference>
<evidence type="ECO:0000313" key="3">
    <source>
        <dbReference type="EMBL" id="KAF7822923.1"/>
    </source>
</evidence>
<dbReference type="InterPro" id="IPR036758">
    <property type="entry name" value="At5g01610-like"/>
</dbReference>
<proteinExistence type="predicted"/>
<feature type="region of interest" description="Disordered" evidence="1">
    <location>
        <begin position="335"/>
        <end position="361"/>
    </location>
</feature>